<feature type="transmembrane region" description="Helical" evidence="1">
    <location>
        <begin position="7"/>
        <end position="28"/>
    </location>
</feature>
<gene>
    <name evidence="2" type="ORF">SAMN02745154_00714</name>
</gene>
<dbReference type="EMBL" id="FUXF01000048">
    <property type="protein sequence ID" value="SJZ66934.1"/>
    <property type="molecule type" value="Genomic_DNA"/>
</dbReference>
<protein>
    <submittedName>
        <fullName evidence="2">Uncharacterized protein</fullName>
    </submittedName>
</protein>
<reference evidence="3" key="1">
    <citation type="submission" date="2017-02" db="EMBL/GenBank/DDBJ databases">
        <authorList>
            <person name="Varghese N."/>
            <person name="Submissions S."/>
        </authorList>
    </citation>
    <scope>NUCLEOTIDE SEQUENCE [LARGE SCALE GENOMIC DNA]</scope>
    <source>
        <strain evidence="3">ATCC 27862</strain>
    </source>
</reference>
<keyword evidence="1" id="KW-0472">Membrane</keyword>
<evidence type="ECO:0000256" key="1">
    <source>
        <dbReference type="SAM" id="Phobius"/>
    </source>
</evidence>
<keyword evidence="3" id="KW-1185">Reference proteome</keyword>
<dbReference type="Proteomes" id="UP000190389">
    <property type="component" value="Unassembled WGS sequence"/>
</dbReference>
<name>A0A1T4MJJ8_9BACT</name>
<keyword evidence="1" id="KW-1133">Transmembrane helix</keyword>
<evidence type="ECO:0000313" key="2">
    <source>
        <dbReference type="EMBL" id="SJZ66934.1"/>
    </source>
</evidence>
<accession>A0A1T4MJJ8</accession>
<keyword evidence="1" id="KW-0812">Transmembrane</keyword>
<evidence type="ECO:0000313" key="3">
    <source>
        <dbReference type="Proteomes" id="UP000190389"/>
    </source>
</evidence>
<sequence>MKKIFAYFSLVTLLLIILNLVVILPLYLNVFVNQKILTYNEIDYNLPPYLERGIYLNKFYFLKDYTLTLLILVINYIFTVIFFCNNKNNLLISFYRFYI</sequence>
<proteinExistence type="predicted"/>
<feature type="transmembrane region" description="Helical" evidence="1">
    <location>
        <begin position="65"/>
        <end position="84"/>
    </location>
</feature>
<dbReference type="AlphaFoldDB" id="A0A1T4MJJ8"/>
<organism evidence="2 3">
    <name type="scientific">Mycoplasmopsis verecunda</name>
    <dbReference type="NCBI Taxonomy" id="171291"/>
    <lineage>
        <taxon>Bacteria</taxon>
        <taxon>Bacillati</taxon>
        <taxon>Mycoplasmatota</taxon>
        <taxon>Mycoplasmoidales</taxon>
        <taxon>Metamycoplasmataceae</taxon>
        <taxon>Mycoplasmopsis</taxon>
    </lineage>
</organism>